<dbReference type="EMBL" id="QLYX01000006">
    <property type="protein sequence ID" value="RAY14238.1"/>
    <property type="molecule type" value="Genomic_DNA"/>
</dbReference>
<feature type="DNA-binding region" description="H-T-H motif" evidence="4">
    <location>
        <begin position="44"/>
        <end position="63"/>
    </location>
</feature>
<evidence type="ECO:0000256" key="5">
    <source>
        <dbReference type="SAM" id="MobiDB-lite"/>
    </source>
</evidence>
<dbReference type="RefSeq" id="WP_111867715.1">
    <property type="nucleotide sequence ID" value="NZ_QLYX01000006.1"/>
</dbReference>
<feature type="region of interest" description="Disordered" evidence="5">
    <location>
        <begin position="1"/>
        <end position="21"/>
    </location>
</feature>
<dbReference type="InterPro" id="IPR036271">
    <property type="entry name" value="Tet_transcr_reg_TetR-rel_C_sf"/>
</dbReference>
<dbReference type="GO" id="GO:0000976">
    <property type="term" value="F:transcription cis-regulatory region binding"/>
    <property type="evidence" value="ECO:0007669"/>
    <property type="project" value="TreeGrafter"/>
</dbReference>
<dbReference type="OrthoDB" id="2570341at2"/>
<dbReference type="PANTHER" id="PTHR30055:SF151">
    <property type="entry name" value="TRANSCRIPTIONAL REGULATORY PROTEIN"/>
    <property type="match status" value="1"/>
</dbReference>
<dbReference type="Pfam" id="PF00440">
    <property type="entry name" value="TetR_N"/>
    <property type="match status" value="1"/>
</dbReference>
<evidence type="ECO:0000313" key="7">
    <source>
        <dbReference type="EMBL" id="RAY14238.1"/>
    </source>
</evidence>
<keyword evidence="2 4" id="KW-0238">DNA-binding</keyword>
<dbReference type="SUPFAM" id="SSF46689">
    <property type="entry name" value="Homeodomain-like"/>
    <property type="match status" value="1"/>
</dbReference>
<evidence type="ECO:0000256" key="2">
    <source>
        <dbReference type="ARBA" id="ARBA00023125"/>
    </source>
</evidence>
<dbReference type="GO" id="GO:0045892">
    <property type="term" value="P:negative regulation of DNA-templated transcription"/>
    <property type="evidence" value="ECO:0007669"/>
    <property type="project" value="InterPro"/>
</dbReference>
<dbReference type="Gene3D" id="1.10.10.60">
    <property type="entry name" value="Homeodomain-like"/>
    <property type="match status" value="1"/>
</dbReference>
<dbReference type="PANTHER" id="PTHR30055">
    <property type="entry name" value="HTH-TYPE TRANSCRIPTIONAL REGULATOR RUTR"/>
    <property type="match status" value="1"/>
</dbReference>
<feature type="domain" description="HTH tetR-type" evidence="6">
    <location>
        <begin position="21"/>
        <end position="81"/>
    </location>
</feature>
<sequence length="237" mass="26401">MPEPVSIWMRPERPARGPRPAYSRERITAAAIEIADAEGLEAASMRRVAGEIGTGAMSLYRYVPGREELIELMVDAVLGELDLPDRPSGDWRADLALLAHRRRALHLRHPWLLRVPARRPVFGPNQLRLGEFALGTLDATGLPIDELISLTGLLTGYLENFSRTEVGWAEEARRTGLDMDQWMAANSTYVNRLVSSGEYPMFARIVIEARQPHMDTDARFEYGLARVLDSIAAALPG</sequence>
<comment type="caution">
    <text evidence="7">The sequence shown here is derived from an EMBL/GenBank/DDBJ whole genome shotgun (WGS) entry which is preliminary data.</text>
</comment>
<dbReference type="InterPro" id="IPR050109">
    <property type="entry name" value="HTH-type_TetR-like_transc_reg"/>
</dbReference>
<keyword evidence="1" id="KW-0805">Transcription regulation</keyword>
<reference evidence="7 8" key="1">
    <citation type="submission" date="2018-06" db="EMBL/GenBank/DDBJ databases">
        <title>Actinomadura craniellae sp. nov. isolated from marine sponge Craniella sp.</title>
        <authorList>
            <person name="Li L."/>
            <person name="Xu Q.H."/>
            <person name="Lin H.W."/>
            <person name="Lu Y.H."/>
        </authorList>
    </citation>
    <scope>NUCLEOTIDE SEQUENCE [LARGE SCALE GENOMIC DNA]</scope>
    <source>
        <strain evidence="7 8">LHW63021</strain>
    </source>
</reference>
<dbReference type="Proteomes" id="UP000251891">
    <property type="component" value="Unassembled WGS sequence"/>
</dbReference>
<dbReference type="PROSITE" id="PS50977">
    <property type="entry name" value="HTH_TETR_2"/>
    <property type="match status" value="1"/>
</dbReference>
<dbReference type="InterPro" id="IPR004111">
    <property type="entry name" value="Repressor_TetR_C"/>
</dbReference>
<proteinExistence type="predicted"/>
<dbReference type="Pfam" id="PF02909">
    <property type="entry name" value="TetR_C_1"/>
    <property type="match status" value="1"/>
</dbReference>
<dbReference type="InterPro" id="IPR001647">
    <property type="entry name" value="HTH_TetR"/>
</dbReference>
<evidence type="ECO:0000256" key="4">
    <source>
        <dbReference type="PROSITE-ProRule" id="PRU00335"/>
    </source>
</evidence>
<dbReference type="Gene3D" id="1.10.357.10">
    <property type="entry name" value="Tetracycline Repressor, domain 2"/>
    <property type="match status" value="1"/>
</dbReference>
<gene>
    <name evidence="7" type="ORF">DPM19_14760</name>
</gene>
<evidence type="ECO:0000259" key="6">
    <source>
        <dbReference type="PROSITE" id="PS50977"/>
    </source>
</evidence>
<organism evidence="7 8">
    <name type="scientific">Actinomadura craniellae</name>
    <dbReference type="NCBI Taxonomy" id="2231787"/>
    <lineage>
        <taxon>Bacteria</taxon>
        <taxon>Bacillati</taxon>
        <taxon>Actinomycetota</taxon>
        <taxon>Actinomycetes</taxon>
        <taxon>Streptosporangiales</taxon>
        <taxon>Thermomonosporaceae</taxon>
        <taxon>Actinomadura</taxon>
    </lineage>
</organism>
<protein>
    <submittedName>
        <fullName evidence="7">TetR/AcrR family transcriptional regulator</fullName>
    </submittedName>
</protein>
<dbReference type="GO" id="GO:0003700">
    <property type="term" value="F:DNA-binding transcription factor activity"/>
    <property type="evidence" value="ECO:0007669"/>
    <property type="project" value="TreeGrafter"/>
</dbReference>
<dbReference type="SUPFAM" id="SSF48498">
    <property type="entry name" value="Tetracyclin repressor-like, C-terminal domain"/>
    <property type="match status" value="1"/>
</dbReference>
<name>A0A365H5D1_9ACTN</name>
<evidence type="ECO:0000256" key="1">
    <source>
        <dbReference type="ARBA" id="ARBA00023015"/>
    </source>
</evidence>
<evidence type="ECO:0000256" key="3">
    <source>
        <dbReference type="ARBA" id="ARBA00023163"/>
    </source>
</evidence>
<keyword evidence="8" id="KW-1185">Reference proteome</keyword>
<dbReference type="AlphaFoldDB" id="A0A365H5D1"/>
<evidence type="ECO:0000313" key="8">
    <source>
        <dbReference type="Proteomes" id="UP000251891"/>
    </source>
</evidence>
<dbReference type="InterPro" id="IPR009057">
    <property type="entry name" value="Homeodomain-like_sf"/>
</dbReference>
<keyword evidence="3" id="KW-0804">Transcription</keyword>
<accession>A0A365H5D1</accession>